<evidence type="ECO:0000256" key="5">
    <source>
        <dbReference type="ARBA" id="ARBA00023277"/>
    </source>
</evidence>
<dbReference type="PANTHER" id="PTHR30246:SF1">
    <property type="entry name" value="2-DEHYDRO-3-DEOXY-6-PHOSPHOGALACTONATE ALDOLASE-RELATED"/>
    <property type="match status" value="1"/>
</dbReference>
<evidence type="ECO:0000256" key="4">
    <source>
        <dbReference type="ARBA" id="ARBA00023239"/>
    </source>
</evidence>
<comment type="caution">
    <text evidence="6">The sequence shown here is derived from an EMBL/GenBank/DDBJ whole genome shotgun (WGS) entry which is preliminary data.</text>
</comment>
<dbReference type="RefSeq" id="WP_229954242.1">
    <property type="nucleotide sequence ID" value="NZ_BAAAEM010000002.1"/>
</dbReference>
<keyword evidence="4" id="KW-0456">Lyase</keyword>
<comment type="similarity">
    <text evidence="2">Belongs to the KHG/KDPG aldolase family.</text>
</comment>
<evidence type="ECO:0000256" key="1">
    <source>
        <dbReference type="ARBA" id="ARBA00004761"/>
    </source>
</evidence>
<evidence type="ECO:0000313" key="7">
    <source>
        <dbReference type="Proteomes" id="UP001500713"/>
    </source>
</evidence>
<dbReference type="InterPro" id="IPR000887">
    <property type="entry name" value="Aldlse_KDPG_KHG"/>
</dbReference>
<gene>
    <name evidence="6" type="ORF">GCM10009096_02010</name>
</gene>
<dbReference type="Gene3D" id="3.20.20.70">
    <property type="entry name" value="Aldolase class I"/>
    <property type="match status" value="1"/>
</dbReference>
<dbReference type="Pfam" id="PF01081">
    <property type="entry name" value="Aldolase"/>
    <property type="match status" value="1"/>
</dbReference>
<keyword evidence="5" id="KW-0119">Carbohydrate metabolism</keyword>
<dbReference type="InterPro" id="IPR013785">
    <property type="entry name" value="Aldolase_TIM"/>
</dbReference>
<dbReference type="InterPro" id="IPR031338">
    <property type="entry name" value="KDPG/KHG_AS_2"/>
</dbReference>
<dbReference type="Proteomes" id="UP001500713">
    <property type="component" value="Unassembled WGS sequence"/>
</dbReference>
<reference evidence="7" key="1">
    <citation type="journal article" date="2019" name="Int. J. Syst. Evol. Microbiol.">
        <title>The Global Catalogue of Microorganisms (GCM) 10K type strain sequencing project: providing services to taxonomists for standard genome sequencing and annotation.</title>
        <authorList>
            <consortium name="The Broad Institute Genomics Platform"/>
            <consortium name="The Broad Institute Genome Sequencing Center for Infectious Disease"/>
            <person name="Wu L."/>
            <person name="Ma J."/>
        </authorList>
    </citation>
    <scope>NUCLEOTIDE SEQUENCE [LARGE SCALE GENOMIC DNA]</scope>
    <source>
        <strain evidence="7">JCM 14162</strain>
    </source>
</reference>
<organism evidence="6 7">
    <name type="scientific">Parasphingorhabdus litoris</name>
    <dbReference type="NCBI Taxonomy" id="394733"/>
    <lineage>
        <taxon>Bacteria</taxon>
        <taxon>Pseudomonadati</taxon>
        <taxon>Pseudomonadota</taxon>
        <taxon>Alphaproteobacteria</taxon>
        <taxon>Sphingomonadales</taxon>
        <taxon>Sphingomonadaceae</taxon>
        <taxon>Parasphingorhabdus</taxon>
    </lineage>
</organism>
<proteinExistence type="inferred from homology"/>
<comment type="pathway">
    <text evidence="1">Carbohydrate acid metabolism.</text>
</comment>
<dbReference type="PROSITE" id="PS00160">
    <property type="entry name" value="ALDOLASE_KDPG_KHG_2"/>
    <property type="match status" value="1"/>
</dbReference>
<dbReference type="SUPFAM" id="SSF51569">
    <property type="entry name" value="Aldolase"/>
    <property type="match status" value="1"/>
</dbReference>
<evidence type="ECO:0000313" key="6">
    <source>
        <dbReference type="EMBL" id="GAA0465071.1"/>
    </source>
</evidence>
<evidence type="ECO:0000256" key="2">
    <source>
        <dbReference type="ARBA" id="ARBA00006906"/>
    </source>
</evidence>
<evidence type="ECO:0000256" key="3">
    <source>
        <dbReference type="ARBA" id="ARBA00011233"/>
    </source>
</evidence>
<comment type="subunit">
    <text evidence="3">Homotrimer.</text>
</comment>
<dbReference type="EMBL" id="BAAAEM010000002">
    <property type="protein sequence ID" value="GAA0465071.1"/>
    <property type="molecule type" value="Genomic_DNA"/>
</dbReference>
<accession>A0ABP3JWW9</accession>
<keyword evidence="7" id="KW-1185">Reference proteome</keyword>
<name>A0ABP3JWW9_9SPHN</name>
<dbReference type="PANTHER" id="PTHR30246">
    <property type="entry name" value="2-KETO-3-DEOXY-6-PHOSPHOGLUCONATE ALDOLASE"/>
    <property type="match status" value="1"/>
</dbReference>
<dbReference type="NCBIfam" id="TIGR01182">
    <property type="entry name" value="eda"/>
    <property type="match status" value="1"/>
</dbReference>
<dbReference type="CDD" id="cd00452">
    <property type="entry name" value="KDPG_aldolase"/>
    <property type="match status" value="1"/>
</dbReference>
<sequence length="218" mass="22343">MDIEQDLEARLKSAPVVPLIGASDTAVAVDTANALGAGGLSVIEVVLRTDEAVDCMEAIVNETSGLIVGAGTVLTVAQAEEVIARGAQFVVCPGLVDEVAEYCLAQSVPLFAGTMTAGEVQRAYALGLRTVKFFPASLAGGVPMLKALSSVFRDMRFMPTGGVSASNLGDFLALPSVVACGGSWLTPAAEIEAGNFDAITTLAQEAVAIGRQARPTEN</sequence>
<protein>
    <submittedName>
        <fullName evidence="6">2-dehydro-3-deoxy-phosphogluconate aldolase</fullName>
    </submittedName>
</protein>